<sequence length="175" mass="19912">MKKIGKGNLLLLALTLVISLVFIWSTNYKEKSKLFADNITLPRLMMGFEQEEATEQLVTEIAQGDYSNIQGKWLTEKGVNYEIDGTQFRCGKREYYMIKGGYDEYGTPYIMTDDSDSAKLYFYPAGKPIPMLQEDGTVVVSDMADPSDTNRNRLLFAQTILTANQIKENVSYQKN</sequence>
<evidence type="ECO:0000313" key="2">
    <source>
        <dbReference type="Proteomes" id="UP001153199"/>
    </source>
</evidence>
<dbReference type="AlphaFoldDB" id="A0A9X4NWA9"/>
<accession>A0A9X4NWA9</accession>
<organism evidence="1 2">
    <name type="scientific">Lactococcus formosensis</name>
    <dbReference type="NCBI Taxonomy" id="1281486"/>
    <lineage>
        <taxon>Bacteria</taxon>
        <taxon>Bacillati</taxon>
        <taxon>Bacillota</taxon>
        <taxon>Bacilli</taxon>
        <taxon>Lactobacillales</taxon>
        <taxon>Streptococcaceae</taxon>
        <taxon>Lactococcus</taxon>
    </lineage>
</organism>
<evidence type="ECO:0000313" key="1">
    <source>
        <dbReference type="EMBL" id="MDG6144617.1"/>
    </source>
</evidence>
<keyword evidence="2" id="KW-1185">Reference proteome</keyword>
<dbReference type="RefSeq" id="WP_046400998.1">
    <property type="nucleotide sequence ID" value="NZ_CP141727.1"/>
</dbReference>
<dbReference type="EMBL" id="JAMWFV010000002">
    <property type="protein sequence ID" value="MDG6144617.1"/>
    <property type="molecule type" value="Genomic_DNA"/>
</dbReference>
<reference evidence="1" key="1">
    <citation type="submission" date="2022-06" db="EMBL/GenBank/DDBJ databases">
        <title>Lactococcus from bovine mastitis in China.</title>
        <authorList>
            <person name="Lin Y."/>
            <person name="Han B."/>
        </authorList>
    </citation>
    <scope>NUCLEOTIDE SEQUENCE</scope>
    <source>
        <strain evidence="1">Ningxia-I-26</strain>
    </source>
</reference>
<dbReference type="Proteomes" id="UP001153199">
    <property type="component" value="Unassembled WGS sequence"/>
</dbReference>
<gene>
    <name evidence="1" type="ORF">NF717_02940</name>
</gene>
<proteinExistence type="predicted"/>
<comment type="caution">
    <text evidence="1">The sequence shown here is derived from an EMBL/GenBank/DDBJ whole genome shotgun (WGS) entry which is preliminary data.</text>
</comment>
<protein>
    <submittedName>
        <fullName evidence="1">Uncharacterized protein</fullName>
    </submittedName>
</protein>
<name>A0A9X4NWA9_9LACT</name>